<sequence length="60" mass="6930">MILNKDNVMVEVFPVFFFSFGIVQSSLWLTAWRLQIDDDGCADIVSLHNHDVSWVFSSDH</sequence>
<keyword evidence="3" id="KW-1185">Reference proteome</keyword>
<evidence type="ECO:0000313" key="2">
    <source>
        <dbReference type="EMBL" id="KAB8208788.1"/>
    </source>
</evidence>
<organism evidence="2 3">
    <name type="scientific">Aspergillus parasiticus</name>
    <dbReference type="NCBI Taxonomy" id="5067"/>
    <lineage>
        <taxon>Eukaryota</taxon>
        <taxon>Fungi</taxon>
        <taxon>Dikarya</taxon>
        <taxon>Ascomycota</taxon>
        <taxon>Pezizomycotina</taxon>
        <taxon>Eurotiomycetes</taxon>
        <taxon>Eurotiomycetidae</taxon>
        <taxon>Eurotiales</taxon>
        <taxon>Aspergillaceae</taxon>
        <taxon>Aspergillus</taxon>
        <taxon>Aspergillus subgen. Circumdati</taxon>
    </lineage>
</organism>
<evidence type="ECO:0000256" key="1">
    <source>
        <dbReference type="SAM" id="Phobius"/>
    </source>
</evidence>
<keyword evidence="1" id="KW-1133">Transmembrane helix</keyword>
<keyword evidence="1" id="KW-0812">Transmembrane</keyword>
<proteinExistence type="predicted"/>
<gene>
    <name evidence="2" type="ORF">BDV34DRAFT_189473</name>
</gene>
<keyword evidence="1" id="KW-0472">Membrane</keyword>
<dbReference type="Proteomes" id="UP000326532">
    <property type="component" value="Unassembled WGS sequence"/>
</dbReference>
<dbReference type="VEuPathDB" id="FungiDB:BDV34DRAFT_189473"/>
<feature type="transmembrane region" description="Helical" evidence="1">
    <location>
        <begin position="12"/>
        <end position="31"/>
    </location>
</feature>
<name>A0A5N6DUH2_ASPPA</name>
<evidence type="ECO:0000313" key="3">
    <source>
        <dbReference type="Proteomes" id="UP000326532"/>
    </source>
</evidence>
<protein>
    <submittedName>
        <fullName evidence="2">Uncharacterized protein</fullName>
    </submittedName>
</protein>
<reference evidence="2 3" key="1">
    <citation type="submission" date="2019-04" db="EMBL/GenBank/DDBJ databases">
        <title>Fungal friends and foes A comparative genomics study of 23 Aspergillus species from section Flavi.</title>
        <authorList>
            <consortium name="DOE Joint Genome Institute"/>
            <person name="Kjaerbolling I."/>
            <person name="Vesth T.C."/>
            <person name="Frisvad J.C."/>
            <person name="Nybo J.L."/>
            <person name="Theobald S."/>
            <person name="Kildgaard S."/>
            <person name="Petersen T.I."/>
            <person name="Kuo A."/>
            <person name="Sato A."/>
            <person name="Lyhne E.K."/>
            <person name="Kogle M.E."/>
            <person name="Wiebenga A."/>
            <person name="Kun R.S."/>
            <person name="Lubbers R.J."/>
            <person name="Makela M.R."/>
            <person name="Barry K."/>
            <person name="Chovatia M."/>
            <person name="Clum A."/>
            <person name="Daum C."/>
            <person name="Haridas S."/>
            <person name="He G."/>
            <person name="LaButti K."/>
            <person name="Lipzen A."/>
            <person name="Mondo S."/>
            <person name="Pangilinan J."/>
            <person name="Riley R."/>
            <person name="Salamov A."/>
            <person name="Simmons B.A."/>
            <person name="Magnuson J.K."/>
            <person name="Henrissat B."/>
            <person name="Mortensen U.H."/>
            <person name="Larsen T.O."/>
            <person name="De vries R.P."/>
            <person name="Grigoriev I.V."/>
            <person name="Machida M."/>
            <person name="Baker S.E."/>
            <person name="Andersen M.R."/>
        </authorList>
    </citation>
    <scope>NUCLEOTIDE SEQUENCE [LARGE SCALE GENOMIC DNA]</scope>
    <source>
        <strain evidence="2 3">CBS 117618</strain>
    </source>
</reference>
<accession>A0A5N6DUH2</accession>
<dbReference type="AlphaFoldDB" id="A0A5N6DUH2"/>
<dbReference type="EMBL" id="ML734949">
    <property type="protein sequence ID" value="KAB8208788.1"/>
    <property type="molecule type" value="Genomic_DNA"/>
</dbReference>